<dbReference type="AlphaFoldDB" id="A0A3E0HJ35"/>
<protein>
    <submittedName>
        <fullName evidence="1">Uncharacterized protein</fullName>
    </submittedName>
</protein>
<gene>
    <name evidence="1" type="ORF">C7448_10774</name>
</gene>
<evidence type="ECO:0000313" key="1">
    <source>
        <dbReference type="EMBL" id="REH46514.1"/>
    </source>
</evidence>
<dbReference type="Proteomes" id="UP000256884">
    <property type="component" value="Unassembled WGS sequence"/>
</dbReference>
<keyword evidence="2" id="KW-1185">Reference proteome</keyword>
<evidence type="ECO:0000313" key="2">
    <source>
        <dbReference type="Proteomes" id="UP000256884"/>
    </source>
</evidence>
<dbReference type="EMBL" id="QUNS01000007">
    <property type="protein sequence ID" value="REH46514.1"/>
    <property type="molecule type" value="Genomic_DNA"/>
</dbReference>
<organism evidence="1 2">
    <name type="scientific">Tenacibaculum gallaicum</name>
    <dbReference type="NCBI Taxonomy" id="561505"/>
    <lineage>
        <taxon>Bacteria</taxon>
        <taxon>Pseudomonadati</taxon>
        <taxon>Bacteroidota</taxon>
        <taxon>Flavobacteriia</taxon>
        <taxon>Flavobacteriales</taxon>
        <taxon>Flavobacteriaceae</taxon>
        <taxon>Tenacibaculum</taxon>
    </lineage>
</organism>
<comment type="caution">
    <text evidence="1">The sequence shown here is derived from an EMBL/GenBank/DDBJ whole genome shotgun (WGS) entry which is preliminary data.</text>
</comment>
<sequence length="31" mass="3775">MIENYSQINKFYIIKRDLKKLEIHDCGEFEG</sequence>
<reference evidence="1 2" key="1">
    <citation type="submission" date="2018-08" db="EMBL/GenBank/DDBJ databases">
        <title>Genomic Encyclopedia of Type Strains, Phase IV (KMG-IV): sequencing the most valuable type-strain genomes for metagenomic binning, comparative biology and taxonomic classification.</title>
        <authorList>
            <person name="Goeker M."/>
        </authorList>
    </citation>
    <scope>NUCLEOTIDE SEQUENCE [LARGE SCALE GENOMIC DNA]</scope>
    <source>
        <strain evidence="1 2">DSM 18841</strain>
    </source>
</reference>
<accession>A0A3E0HJ35</accession>
<proteinExistence type="predicted"/>
<name>A0A3E0HJ35_9FLAO</name>